<feature type="region of interest" description="Disordered" evidence="3">
    <location>
        <begin position="356"/>
        <end position="381"/>
    </location>
</feature>
<dbReference type="InterPro" id="IPR036875">
    <property type="entry name" value="Znf_CCHC_sf"/>
</dbReference>
<feature type="compositionally biased region" description="Basic and acidic residues" evidence="3">
    <location>
        <begin position="229"/>
        <end position="238"/>
    </location>
</feature>
<dbReference type="Gramene" id="GBG82439">
    <property type="protein sequence ID" value="GBG82439"/>
    <property type="gene ID" value="CBR_g34816"/>
</dbReference>
<proteinExistence type="predicted"/>
<dbReference type="GO" id="GO:0008270">
    <property type="term" value="F:zinc ion binding"/>
    <property type="evidence" value="ECO:0007669"/>
    <property type="project" value="UniProtKB-KW"/>
</dbReference>
<name>A0A388LJE4_CHABU</name>
<feature type="compositionally biased region" description="Basic and acidic residues" evidence="3">
    <location>
        <begin position="372"/>
        <end position="381"/>
    </location>
</feature>
<evidence type="ECO:0000313" key="6">
    <source>
        <dbReference type="Proteomes" id="UP000265515"/>
    </source>
</evidence>
<reference evidence="5 6" key="1">
    <citation type="journal article" date="2018" name="Cell">
        <title>The Chara Genome: Secondary Complexity and Implications for Plant Terrestrialization.</title>
        <authorList>
            <person name="Nishiyama T."/>
            <person name="Sakayama H."/>
            <person name="Vries J.D."/>
            <person name="Buschmann H."/>
            <person name="Saint-Marcoux D."/>
            <person name="Ullrich K.K."/>
            <person name="Haas F.B."/>
            <person name="Vanderstraeten L."/>
            <person name="Becker D."/>
            <person name="Lang D."/>
            <person name="Vosolsobe S."/>
            <person name="Rombauts S."/>
            <person name="Wilhelmsson P.K.I."/>
            <person name="Janitza P."/>
            <person name="Kern R."/>
            <person name="Heyl A."/>
            <person name="Rumpler F."/>
            <person name="Villalobos L.I.A.C."/>
            <person name="Clay J.M."/>
            <person name="Skokan R."/>
            <person name="Toyoda A."/>
            <person name="Suzuki Y."/>
            <person name="Kagoshima H."/>
            <person name="Schijlen E."/>
            <person name="Tajeshwar N."/>
            <person name="Catarino B."/>
            <person name="Hetherington A.J."/>
            <person name="Saltykova A."/>
            <person name="Bonnot C."/>
            <person name="Breuninger H."/>
            <person name="Symeonidi A."/>
            <person name="Radhakrishnan G.V."/>
            <person name="Van Nieuwerburgh F."/>
            <person name="Deforce D."/>
            <person name="Chang C."/>
            <person name="Karol K.G."/>
            <person name="Hedrich R."/>
            <person name="Ulvskov P."/>
            <person name="Glockner G."/>
            <person name="Delwiche C.F."/>
            <person name="Petrasek J."/>
            <person name="Van de Peer Y."/>
            <person name="Friml J."/>
            <person name="Beilby M."/>
            <person name="Dolan L."/>
            <person name="Kohara Y."/>
            <person name="Sugano S."/>
            <person name="Fujiyama A."/>
            <person name="Delaux P.-M."/>
            <person name="Quint M."/>
            <person name="TheiBen G."/>
            <person name="Hagemann M."/>
            <person name="Harholt J."/>
            <person name="Dunand C."/>
            <person name="Zachgo S."/>
            <person name="Langdale J."/>
            <person name="Maumus F."/>
            <person name="Straeten D.V.D."/>
            <person name="Gould S.B."/>
            <person name="Rensing S.A."/>
        </authorList>
    </citation>
    <scope>NUCLEOTIDE SEQUENCE [LARGE SCALE GENOMIC DNA]</scope>
    <source>
        <strain evidence="5 6">S276</strain>
    </source>
</reference>
<keyword evidence="1" id="KW-0862">Zinc</keyword>
<dbReference type="EMBL" id="BFEA01000407">
    <property type="protein sequence ID" value="GBG82439.1"/>
    <property type="molecule type" value="Genomic_DNA"/>
</dbReference>
<evidence type="ECO:0000256" key="2">
    <source>
        <dbReference type="SAM" id="Coils"/>
    </source>
</evidence>
<keyword evidence="6" id="KW-1185">Reference proteome</keyword>
<dbReference type="Gene3D" id="4.10.60.10">
    <property type="entry name" value="Zinc finger, CCHC-type"/>
    <property type="match status" value="1"/>
</dbReference>
<accession>A0A388LJE4</accession>
<dbReference type="Pfam" id="PF00098">
    <property type="entry name" value="zf-CCHC"/>
    <property type="match status" value="1"/>
</dbReference>
<dbReference type="Proteomes" id="UP000265515">
    <property type="component" value="Unassembled WGS sequence"/>
</dbReference>
<evidence type="ECO:0000256" key="3">
    <source>
        <dbReference type="SAM" id="MobiDB-lite"/>
    </source>
</evidence>
<dbReference type="SMART" id="SM00343">
    <property type="entry name" value="ZnF_C2HC"/>
    <property type="match status" value="1"/>
</dbReference>
<feature type="coiled-coil region" evidence="2">
    <location>
        <begin position="77"/>
        <end position="112"/>
    </location>
</feature>
<organism evidence="5 6">
    <name type="scientific">Chara braunii</name>
    <name type="common">Braun's stonewort</name>
    <dbReference type="NCBI Taxonomy" id="69332"/>
    <lineage>
        <taxon>Eukaryota</taxon>
        <taxon>Viridiplantae</taxon>
        <taxon>Streptophyta</taxon>
        <taxon>Charophyceae</taxon>
        <taxon>Charales</taxon>
        <taxon>Characeae</taxon>
        <taxon>Chara</taxon>
    </lineage>
</organism>
<gene>
    <name evidence="5" type="ORF">CBR_g34816</name>
</gene>
<dbReference type="PROSITE" id="PS50158">
    <property type="entry name" value="ZF_CCHC"/>
    <property type="match status" value="1"/>
</dbReference>
<evidence type="ECO:0000313" key="5">
    <source>
        <dbReference type="EMBL" id="GBG82439.1"/>
    </source>
</evidence>
<dbReference type="GO" id="GO:0003676">
    <property type="term" value="F:nucleic acid binding"/>
    <property type="evidence" value="ECO:0007669"/>
    <property type="project" value="InterPro"/>
</dbReference>
<protein>
    <recommendedName>
        <fullName evidence="4">CCHC-type domain-containing protein</fullName>
    </recommendedName>
</protein>
<feature type="compositionally biased region" description="Low complexity" evidence="3">
    <location>
        <begin position="186"/>
        <end position="201"/>
    </location>
</feature>
<keyword evidence="1" id="KW-0479">Metal-binding</keyword>
<evidence type="ECO:0000256" key="1">
    <source>
        <dbReference type="PROSITE-ProRule" id="PRU00047"/>
    </source>
</evidence>
<dbReference type="AlphaFoldDB" id="A0A388LJE4"/>
<feature type="compositionally biased region" description="Basic residues" evidence="3">
    <location>
        <begin position="209"/>
        <end position="228"/>
    </location>
</feature>
<feature type="region of interest" description="Disordered" evidence="3">
    <location>
        <begin position="140"/>
        <end position="277"/>
    </location>
</feature>
<feature type="region of interest" description="Disordered" evidence="3">
    <location>
        <begin position="1"/>
        <end position="23"/>
    </location>
</feature>
<keyword evidence="2" id="KW-0175">Coiled coil</keyword>
<feature type="domain" description="CCHC-type" evidence="4">
    <location>
        <begin position="47"/>
        <end position="60"/>
    </location>
</feature>
<feature type="compositionally biased region" description="Basic and acidic residues" evidence="3">
    <location>
        <begin position="140"/>
        <end position="152"/>
    </location>
</feature>
<dbReference type="InterPro" id="IPR001878">
    <property type="entry name" value="Znf_CCHC"/>
</dbReference>
<sequence length="605" mass="68516">MSLTNETGRNGYWNEANTNQNGVAGQGLGSNGYSRGGGGVGSANNACFTCGKIGHYARDCWSKRGRSFGNSQNSRELEEMKEHFRIARKERLELEEKRKLEEERRVREEKEIRRNPDFARKAEEFKLQLRAELLEEWRKNQAEASRAGEKTKGSTKKKKTTSWGRGKRRRGKRRTRRDTTSDETKSGSTSKESEATTTTSDSDSEGQRARTKPRGRRKAASTKGKGRRSTKEKGKDVYGHTPPRVYEKGECSRPRKTGPAGATGNAEPQGEEKAEPVIPLTGGYKGLAAGCSQKGLIDYCISAHKIYSAKKADALRKICERKGIRYTKKPEVVKILARQQVQLPYDGFEEVQETWEKGKSSTKTKASGLPRQELRKEKLTSEKPAKQVSLASLPTRTLIGLYKTAGFFTEKETKYRLRTKLDRIIKRKTGVSMRRKICVKLQFGPRIKKNGVREATGRVIEAAVKDKHLALFLQTRIRIIWVRNRNVVEQLHNHKDYTTEREQVCTCKETDLPKHEGHVLTRFTELEIPQFVRNARNITRPANACTVEAIGNAIREATKHLKGAPGPELTSGMEGIDREFESPAWTDAETREWGRRFHGIKEIRP</sequence>
<feature type="compositionally biased region" description="Basic residues" evidence="3">
    <location>
        <begin position="153"/>
        <end position="176"/>
    </location>
</feature>
<comment type="caution">
    <text evidence="5">The sequence shown here is derived from an EMBL/GenBank/DDBJ whole genome shotgun (WGS) entry which is preliminary data.</text>
</comment>
<dbReference type="SUPFAM" id="SSF57756">
    <property type="entry name" value="Retrovirus zinc finger-like domains"/>
    <property type="match status" value="1"/>
</dbReference>
<evidence type="ECO:0000259" key="4">
    <source>
        <dbReference type="PROSITE" id="PS50158"/>
    </source>
</evidence>
<keyword evidence="1" id="KW-0863">Zinc-finger</keyword>